<evidence type="ECO:0000313" key="1">
    <source>
        <dbReference type="EMBL" id="SDO15194.1"/>
    </source>
</evidence>
<gene>
    <name evidence="1" type="ORF">SAMN05192576_3491</name>
</gene>
<name>A0A1H0H813_9ACTN</name>
<proteinExistence type="predicted"/>
<organism evidence="1 2">
    <name type="scientific">Nocardioides szechwanensis</name>
    <dbReference type="NCBI Taxonomy" id="1005944"/>
    <lineage>
        <taxon>Bacteria</taxon>
        <taxon>Bacillati</taxon>
        <taxon>Actinomycetota</taxon>
        <taxon>Actinomycetes</taxon>
        <taxon>Propionibacteriales</taxon>
        <taxon>Nocardioidaceae</taxon>
        <taxon>Nocardioides</taxon>
    </lineage>
</organism>
<accession>A0A1H0H813</accession>
<dbReference type="STRING" id="1005944.SAMN05192576_3491"/>
<evidence type="ECO:0008006" key="3">
    <source>
        <dbReference type="Google" id="ProtNLM"/>
    </source>
</evidence>
<dbReference type="RefSeq" id="WP_091026076.1">
    <property type="nucleotide sequence ID" value="NZ_BKAE01000008.1"/>
</dbReference>
<keyword evidence="2" id="KW-1185">Reference proteome</keyword>
<protein>
    <recommendedName>
        <fullName evidence="3">SnoaL-like domain-containing protein</fullName>
    </recommendedName>
</protein>
<dbReference type="Proteomes" id="UP000199004">
    <property type="component" value="Unassembled WGS sequence"/>
</dbReference>
<dbReference type="OrthoDB" id="3789459at2"/>
<reference evidence="1 2" key="1">
    <citation type="submission" date="2016-10" db="EMBL/GenBank/DDBJ databases">
        <authorList>
            <person name="de Groot N.N."/>
        </authorList>
    </citation>
    <scope>NUCLEOTIDE SEQUENCE [LARGE SCALE GENOMIC DNA]</scope>
    <source>
        <strain evidence="1 2">CGMCC 1.11147</strain>
    </source>
</reference>
<sequence>MSRSRTTLAALALVVTVAGCTPDPPATVPTDAPVAGPAVPGRSPVALLHAWDRRRAAAWAAGDPHALRSLYVAGSAAGARDLAMLRSWSARGLTVAPLDVQVLAGAAVARAPGRVTFVVTERLARAEARSGSRTWLLPRGQVGTRRVTMWRVAGRWRVASVSAGS</sequence>
<dbReference type="AlphaFoldDB" id="A0A1H0H813"/>
<evidence type="ECO:0000313" key="2">
    <source>
        <dbReference type="Proteomes" id="UP000199004"/>
    </source>
</evidence>
<dbReference type="EMBL" id="FNIC01000006">
    <property type="protein sequence ID" value="SDO15194.1"/>
    <property type="molecule type" value="Genomic_DNA"/>
</dbReference>
<dbReference type="PROSITE" id="PS51257">
    <property type="entry name" value="PROKAR_LIPOPROTEIN"/>
    <property type="match status" value="1"/>
</dbReference>